<dbReference type="EMBL" id="FOLL01000001">
    <property type="protein sequence ID" value="SFB77624.1"/>
    <property type="molecule type" value="Genomic_DNA"/>
</dbReference>
<dbReference type="OrthoDB" id="1494583at2"/>
<protein>
    <recommendedName>
        <fullName evidence="4">DUF4271 domain-containing protein</fullName>
    </recommendedName>
</protein>
<keyword evidence="1" id="KW-0812">Transmembrane</keyword>
<evidence type="ECO:0000313" key="3">
    <source>
        <dbReference type="Proteomes" id="UP000199577"/>
    </source>
</evidence>
<keyword evidence="1" id="KW-0472">Membrane</keyword>
<evidence type="ECO:0000313" key="2">
    <source>
        <dbReference type="EMBL" id="SFB77624.1"/>
    </source>
</evidence>
<feature type="transmembrane region" description="Helical" evidence="1">
    <location>
        <begin position="110"/>
        <end position="129"/>
    </location>
</feature>
<gene>
    <name evidence="2" type="ORF">SAMN05421747_10131</name>
</gene>
<dbReference type="Pfam" id="PF14093">
    <property type="entry name" value="DUF4271"/>
    <property type="match status" value="1"/>
</dbReference>
<dbReference type="STRING" id="623281.SAMN05421747_10131"/>
<organism evidence="2 3">
    <name type="scientific">Parapedobacter composti</name>
    <dbReference type="NCBI Taxonomy" id="623281"/>
    <lineage>
        <taxon>Bacteria</taxon>
        <taxon>Pseudomonadati</taxon>
        <taxon>Bacteroidota</taxon>
        <taxon>Sphingobacteriia</taxon>
        <taxon>Sphingobacteriales</taxon>
        <taxon>Sphingobacteriaceae</taxon>
        <taxon>Parapedobacter</taxon>
    </lineage>
</organism>
<keyword evidence="3" id="KW-1185">Reference proteome</keyword>
<dbReference type="RefSeq" id="WP_090969900.1">
    <property type="nucleotide sequence ID" value="NZ_FOLL01000001.1"/>
</dbReference>
<dbReference type="Proteomes" id="UP000199577">
    <property type="component" value="Unassembled WGS sequence"/>
</dbReference>
<sequence>MKHGLLQLFFFAISIAIAPCKGSIQQPVDSLRQAQLAEKKRVADSIKRVQDSLMWQYIGLPDPDRPNRFADSIRKLVVVEGSDFIGWIAFARSLEAQLEPDNLKAVRERWVMAIIGLLLLLLGIVRAAFPNEVISIFQAFFNDRVLLQINKEATLYSSWPFVFLYILFGFGVGLFIYLCNLYYLPAEKSAGFEAFLSMSVFVMVLFILKIIITRFLGFVFDIQRIVREYVSVLYLSYFNAALVFLPIVFILSLVPQDQMLWVIPMALLTVLALFTFRFIKTANSLLTSHRFSKFYLFMYLCCLEIAPVLILIKVLDN</sequence>
<reference evidence="3" key="1">
    <citation type="submission" date="2016-10" db="EMBL/GenBank/DDBJ databases">
        <authorList>
            <person name="Varghese N."/>
            <person name="Submissions S."/>
        </authorList>
    </citation>
    <scope>NUCLEOTIDE SEQUENCE [LARGE SCALE GENOMIC DNA]</scope>
    <source>
        <strain evidence="3">DSM 22900</strain>
    </source>
</reference>
<evidence type="ECO:0008006" key="4">
    <source>
        <dbReference type="Google" id="ProtNLM"/>
    </source>
</evidence>
<feature type="transmembrane region" description="Helical" evidence="1">
    <location>
        <begin position="161"/>
        <end position="183"/>
    </location>
</feature>
<dbReference type="AlphaFoldDB" id="A0A1I1DRZ6"/>
<feature type="transmembrane region" description="Helical" evidence="1">
    <location>
        <begin position="232"/>
        <end position="254"/>
    </location>
</feature>
<keyword evidence="1" id="KW-1133">Transmembrane helix</keyword>
<feature type="transmembrane region" description="Helical" evidence="1">
    <location>
        <begin position="260"/>
        <end position="279"/>
    </location>
</feature>
<feature type="transmembrane region" description="Helical" evidence="1">
    <location>
        <begin position="195"/>
        <end position="220"/>
    </location>
</feature>
<name>A0A1I1DRZ6_9SPHI</name>
<evidence type="ECO:0000256" key="1">
    <source>
        <dbReference type="SAM" id="Phobius"/>
    </source>
</evidence>
<feature type="transmembrane region" description="Helical" evidence="1">
    <location>
        <begin position="291"/>
        <end position="312"/>
    </location>
</feature>
<dbReference type="InterPro" id="IPR025367">
    <property type="entry name" value="DUF4271"/>
</dbReference>
<accession>A0A1I1DRZ6</accession>
<proteinExistence type="predicted"/>